<feature type="compositionally biased region" description="Polar residues" evidence="1">
    <location>
        <begin position="936"/>
        <end position="945"/>
    </location>
</feature>
<sequence>MISSRRIAPLLGFAFILSALFAFYTLSAQWEPIPQPAGLNRPVATPSPTPSLRYNLTRVSEESPTRTPYAAKPRFAPGVPKAPGATYSKILVVPQADGEDTTWIEFELPDWQSAVYVVNDPSAPLHPPKNKGHEVMVYLSYIIEHYENLPDIIAFMHSHQFAWHNDDLFNGDASELLRRLNPAWVIRQGYVNLRCTWSPGCPDWLHPGTLVEDQTKQEEVMLARAWGEIFPNDPIPEVLSQPCCAQFAVSRERILAIPRARFVYFRDWMLRTELSDYISGRIWEYLWQVVFTGENVVCVKEHICYCDGFGICFGGEDEYNDFRDHNTAKSELEEALQGWSVRADLIELTRMHGHLGEESQLDFPEPGKDITLEEQLELEEALILELFVNATDRGQDPRARAAEVGRMWKEGDASNVDPNTHLATSGYAPSENQLAGLVEAATAAAGQDVSEWAAAAAVAAAAGAAGNTHHLEGYGPDIHMDDDSFADTSFTAGINGGRALRGPGSAPVNEHAQNSGLTRVGTKKRKRNEDALDPALTGGGHVGLAGDQQSHHHSHHPQQQQQQQQHPHHYGGDGLDLRGAPPQSLSEARAVGLHSAAALFRQPSSNKKYTRPPMSKLFSSLELSPENFLHLQAAAKAYMLDDRHPERRDCVGQRGKGDTEMVKLRLWNCVRHFLEGEGHGERFFGEDVVNEGMGPRAYIWPRDQQKIISLVIPLLRRMVTNERQRQYAVETRKGGGAEERRRRKTEDSLQNFNAHTPTEDHLQLHSQHQHQQQQQQHHQIHDDYTAMQTPMSASQPPMGSTSQAVDLGLTELLLDGYTTDWNAFAKSYDNYNQNCELDNLWYLSGLQQPDWRGLVAAVDSHYQVIHNGGYECPPQCEDDNIQRILEANVTSDLRWRIGGNIPQPARNEFASSITRDVSRIIRDNLAVKHEPHATSHDQTSVSQPQHFPPSNLPPIPGAASAASNVRPPSSPMSVSLRINLIQDGKRTHSRLDLPGSQCPDLETLKQVIFRRFSGQLPGLSSEPGLDSASGWVAGINWKFKVWLPDGLATVQNDGDWTIALLSAGNVDWMDGDLRVLVEFEEAS</sequence>
<dbReference type="OrthoDB" id="426718at2759"/>
<dbReference type="RefSeq" id="XP_040800456.1">
    <property type="nucleotide sequence ID" value="XM_040941359.1"/>
</dbReference>
<proteinExistence type="predicted"/>
<name>A0A8G1RTG4_9EURO</name>
<accession>A0A8G1RTG4</accession>
<gene>
    <name evidence="2" type="ORF">BO72DRAFT_379878</name>
</gene>
<dbReference type="EMBL" id="KZ824649">
    <property type="protein sequence ID" value="RAK76446.1"/>
    <property type="molecule type" value="Genomic_DNA"/>
</dbReference>
<dbReference type="AlphaFoldDB" id="A0A8G1RTG4"/>
<organism evidence="2 3">
    <name type="scientific">Aspergillus fijiensis CBS 313.89</name>
    <dbReference type="NCBI Taxonomy" id="1448319"/>
    <lineage>
        <taxon>Eukaryota</taxon>
        <taxon>Fungi</taxon>
        <taxon>Dikarya</taxon>
        <taxon>Ascomycota</taxon>
        <taxon>Pezizomycotina</taxon>
        <taxon>Eurotiomycetes</taxon>
        <taxon>Eurotiomycetidae</taxon>
        <taxon>Eurotiales</taxon>
        <taxon>Aspergillaceae</taxon>
        <taxon>Aspergillus</taxon>
    </lineage>
</organism>
<evidence type="ECO:0000256" key="1">
    <source>
        <dbReference type="SAM" id="MobiDB-lite"/>
    </source>
</evidence>
<feature type="compositionally biased region" description="Low complexity" evidence="1">
    <location>
        <begin position="764"/>
        <end position="777"/>
    </location>
</feature>
<feature type="region of interest" description="Disordered" evidence="1">
    <location>
        <begin position="760"/>
        <end position="781"/>
    </location>
</feature>
<keyword evidence="3" id="KW-1185">Reference proteome</keyword>
<dbReference type="GeneID" id="63858692"/>
<dbReference type="Proteomes" id="UP000249789">
    <property type="component" value="Unassembled WGS sequence"/>
</dbReference>
<dbReference type="VEuPathDB" id="FungiDB:BO72DRAFT_379878"/>
<dbReference type="PANTHER" id="PTHR37490:SF3">
    <property type="entry name" value="DUF3431 DOMAIN CONTAINING PROTEIN"/>
    <property type="match status" value="1"/>
</dbReference>
<dbReference type="Pfam" id="PF11913">
    <property type="entry name" value="DUF3431"/>
    <property type="match status" value="1"/>
</dbReference>
<feature type="compositionally biased region" description="Basic and acidic residues" evidence="1">
    <location>
        <begin position="725"/>
        <end position="747"/>
    </location>
</feature>
<feature type="region of interest" description="Disordered" evidence="1">
    <location>
        <begin position="725"/>
        <end position="748"/>
    </location>
</feature>
<evidence type="ECO:0000313" key="3">
    <source>
        <dbReference type="Proteomes" id="UP000249789"/>
    </source>
</evidence>
<feature type="compositionally biased region" description="Pro residues" evidence="1">
    <location>
        <begin position="946"/>
        <end position="956"/>
    </location>
</feature>
<feature type="region of interest" description="Disordered" evidence="1">
    <location>
        <begin position="496"/>
        <end position="589"/>
    </location>
</feature>
<evidence type="ECO:0000313" key="2">
    <source>
        <dbReference type="EMBL" id="RAK76446.1"/>
    </source>
</evidence>
<protein>
    <submittedName>
        <fullName evidence="2">Uncharacterized protein</fullName>
    </submittedName>
</protein>
<reference evidence="2 3" key="1">
    <citation type="submission" date="2018-02" db="EMBL/GenBank/DDBJ databases">
        <title>The genomes of Aspergillus section Nigri reveals drivers in fungal speciation.</title>
        <authorList>
            <consortium name="DOE Joint Genome Institute"/>
            <person name="Vesth T.C."/>
            <person name="Nybo J."/>
            <person name="Theobald S."/>
            <person name="Brandl J."/>
            <person name="Frisvad J.C."/>
            <person name="Nielsen K.F."/>
            <person name="Lyhne E.K."/>
            <person name="Kogle M.E."/>
            <person name="Kuo A."/>
            <person name="Riley R."/>
            <person name="Clum A."/>
            <person name="Nolan M."/>
            <person name="Lipzen A."/>
            <person name="Salamov A."/>
            <person name="Henrissat B."/>
            <person name="Wiebenga A."/>
            <person name="De vries R.P."/>
            <person name="Grigoriev I.V."/>
            <person name="Mortensen U.H."/>
            <person name="Andersen M.R."/>
            <person name="Baker S.E."/>
        </authorList>
    </citation>
    <scope>NUCLEOTIDE SEQUENCE [LARGE SCALE GENOMIC DNA]</scope>
    <source>
        <strain evidence="2 3">CBS 313.89</strain>
    </source>
</reference>
<dbReference type="InterPro" id="IPR021838">
    <property type="entry name" value="DUF3431"/>
</dbReference>
<dbReference type="PANTHER" id="PTHR37490">
    <property type="entry name" value="EXPRESSED PROTEIN"/>
    <property type="match status" value="1"/>
</dbReference>
<feature type="region of interest" description="Disordered" evidence="1">
    <location>
        <begin position="930"/>
        <end position="969"/>
    </location>
</feature>